<dbReference type="PRINTS" id="PR00812">
    <property type="entry name" value="BCTERIALGSPF"/>
</dbReference>
<reference evidence="9 12" key="1">
    <citation type="submission" date="2022-01" db="EMBL/GenBank/DDBJ databases">
        <title>VMRC isolate genome collection.</title>
        <authorList>
            <person name="France M."/>
            <person name="Rutt L."/>
            <person name="Humphrys M."/>
            <person name="Ravel J."/>
        </authorList>
    </citation>
    <scope>NUCLEOTIDE SEQUENCE</scope>
    <source>
        <strain evidence="10 12">C0030B4</strain>
        <strain evidence="9">C0048A1</strain>
    </source>
</reference>
<comment type="caution">
    <text evidence="9">The sequence shown here is derived from an EMBL/GenBank/DDBJ whole genome shotgun (WGS) entry which is preliminary data.</text>
</comment>
<feature type="transmembrane region" description="Helical" evidence="7">
    <location>
        <begin position="152"/>
        <end position="173"/>
    </location>
</feature>
<evidence type="ECO:0000313" key="11">
    <source>
        <dbReference type="Proteomes" id="UP001212401"/>
    </source>
</evidence>
<keyword evidence="3" id="KW-1003">Cell membrane</keyword>
<keyword evidence="5 7" id="KW-1133">Transmembrane helix</keyword>
<comment type="subcellular location">
    <subcellularLocation>
        <location evidence="1">Cell membrane</location>
        <topology evidence="1">Multi-pass membrane protein</topology>
    </subcellularLocation>
</comment>
<dbReference type="Proteomes" id="UP001212401">
    <property type="component" value="Unassembled WGS sequence"/>
</dbReference>
<evidence type="ECO:0000256" key="7">
    <source>
        <dbReference type="SAM" id="Phobius"/>
    </source>
</evidence>
<evidence type="ECO:0000256" key="2">
    <source>
        <dbReference type="ARBA" id="ARBA00005745"/>
    </source>
</evidence>
<dbReference type="InterPro" id="IPR003004">
    <property type="entry name" value="GspF/PilC"/>
</dbReference>
<dbReference type="Proteomes" id="UP001527392">
    <property type="component" value="Unassembled WGS sequence"/>
</dbReference>
<dbReference type="GO" id="GO:0005886">
    <property type="term" value="C:plasma membrane"/>
    <property type="evidence" value="ECO:0007669"/>
    <property type="project" value="UniProtKB-SubCell"/>
</dbReference>
<keyword evidence="6 7" id="KW-0472">Membrane</keyword>
<feature type="domain" description="Type II secretion system protein GspF" evidence="8">
    <location>
        <begin position="207"/>
        <end position="327"/>
    </location>
</feature>
<dbReference type="NCBIfam" id="NF041012">
    <property type="entry name" value="T4P_ComGB"/>
    <property type="match status" value="1"/>
</dbReference>
<sequence length="336" mass="38196">MKNLKTAKFNYCAQAEWLLLIADLLRSGFSLRHAIEFSGAILKRHQILFQEINLAMQDGKSFAECLKPHIKPNLYYQLLFAEQHGSLEECLQEIGKLMLHQEKQRQKLMTLLQYPLILLGLLVSLMVTLKIFVFPELSQWGTGNSQNWADYYLLEIIAYLSGGILVTSLLVGLRWLKLDQLQRINALCSLPVIGKCYQLFYGYYVVTNLAMMIRHGLTIKEICAIVSENSEQSFLSMLGEITRTAVNQGYGLTEPFRRAQFLPGELKIIVAKGSTLSDLGSDLTALANILFTRLTRRIERLLALIQPIIFSMIALIIIGLYLRLLLPIYYSMQGVV</sequence>
<evidence type="ECO:0000313" key="10">
    <source>
        <dbReference type="EMBL" id="MCZ3781926.1"/>
    </source>
</evidence>
<dbReference type="Pfam" id="PF00482">
    <property type="entry name" value="T2SSF"/>
    <property type="match status" value="2"/>
</dbReference>
<dbReference type="EMBL" id="JAKHPH010000006">
    <property type="protein sequence ID" value="MCZ3667408.1"/>
    <property type="molecule type" value="Genomic_DNA"/>
</dbReference>
<dbReference type="RefSeq" id="WP_003717751.1">
    <property type="nucleotide sequence ID" value="NZ_CAJFIS010000034.1"/>
</dbReference>
<organism evidence="9 11">
    <name type="scientific">Limosilactobacillus vaginalis</name>
    <dbReference type="NCBI Taxonomy" id="1633"/>
    <lineage>
        <taxon>Bacteria</taxon>
        <taxon>Bacillati</taxon>
        <taxon>Bacillota</taxon>
        <taxon>Bacilli</taxon>
        <taxon>Lactobacillales</taxon>
        <taxon>Lactobacillaceae</taxon>
        <taxon>Limosilactobacillus</taxon>
    </lineage>
</organism>
<name>A0AAP3GV48_9LACO</name>
<gene>
    <name evidence="10" type="ORF">L2504_07250</name>
    <name evidence="9" type="ORF">L2724_03795</name>
</gene>
<dbReference type="InterPro" id="IPR018076">
    <property type="entry name" value="T2SS_GspF_dom"/>
</dbReference>
<protein>
    <submittedName>
        <fullName evidence="9">Type II secretion system F family protein</fullName>
    </submittedName>
</protein>
<evidence type="ECO:0000256" key="5">
    <source>
        <dbReference type="ARBA" id="ARBA00022989"/>
    </source>
</evidence>
<evidence type="ECO:0000256" key="1">
    <source>
        <dbReference type="ARBA" id="ARBA00004651"/>
    </source>
</evidence>
<evidence type="ECO:0000256" key="3">
    <source>
        <dbReference type="ARBA" id="ARBA00022475"/>
    </source>
</evidence>
<dbReference type="InterPro" id="IPR042094">
    <property type="entry name" value="T2SS_GspF_sf"/>
</dbReference>
<accession>A0AAP3GV48</accession>
<dbReference type="InterPro" id="IPR047692">
    <property type="entry name" value="T4P_ComGB"/>
</dbReference>
<keyword evidence="4 7" id="KW-0812">Transmembrane</keyword>
<dbReference type="PANTHER" id="PTHR30012:SF0">
    <property type="entry name" value="TYPE II SECRETION SYSTEM PROTEIN F-RELATED"/>
    <property type="match status" value="1"/>
</dbReference>
<evidence type="ECO:0000256" key="4">
    <source>
        <dbReference type="ARBA" id="ARBA00022692"/>
    </source>
</evidence>
<evidence type="ECO:0000256" key="6">
    <source>
        <dbReference type="ARBA" id="ARBA00023136"/>
    </source>
</evidence>
<proteinExistence type="inferred from homology"/>
<keyword evidence="12" id="KW-1185">Reference proteome</keyword>
<dbReference type="GeneID" id="75081908"/>
<comment type="similarity">
    <text evidence="2">Belongs to the GSP F family.</text>
</comment>
<evidence type="ECO:0000313" key="12">
    <source>
        <dbReference type="Proteomes" id="UP001527392"/>
    </source>
</evidence>
<feature type="transmembrane region" description="Helical" evidence="7">
    <location>
        <begin position="111"/>
        <end position="132"/>
    </location>
</feature>
<evidence type="ECO:0000259" key="8">
    <source>
        <dbReference type="Pfam" id="PF00482"/>
    </source>
</evidence>
<dbReference type="Gene3D" id="1.20.81.30">
    <property type="entry name" value="Type II secretion system (T2SS), domain F"/>
    <property type="match status" value="2"/>
</dbReference>
<feature type="domain" description="Type II secretion system protein GspF" evidence="8">
    <location>
        <begin position="17"/>
        <end position="135"/>
    </location>
</feature>
<dbReference type="PANTHER" id="PTHR30012">
    <property type="entry name" value="GENERAL SECRETION PATHWAY PROTEIN"/>
    <property type="match status" value="1"/>
</dbReference>
<evidence type="ECO:0000313" key="9">
    <source>
        <dbReference type="EMBL" id="MCZ3667408.1"/>
    </source>
</evidence>
<dbReference type="EMBL" id="JAKHMS010000018">
    <property type="protein sequence ID" value="MCZ3781926.1"/>
    <property type="molecule type" value="Genomic_DNA"/>
</dbReference>
<feature type="transmembrane region" description="Helical" evidence="7">
    <location>
        <begin position="301"/>
        <end position="322"/>
    </location>
</feature>
<dbReference type="AlphaFoldDB" id="A0AAP3GV48"/>